<reference evidence="1" key="1">
    <citation type="journal article" date="2015" name="Nature">
        <title>Complex archaea that bridge the gap between prokaryotes and eukaryotes.</title>
        <authorList>
            <person name="Spang A."/>
            <person name="Saw J.H."/>
            <person name="Jorgensen S.L."/>
            <person name="Zaremba-Niedzwiedzka K."/>
            <person name="Martijn J."/>
            <person name="Lind A.E."/>
            <person name="van Eijk R."/>
            <person name="Schleper C."/>
            <person name="Guy L."/>
            <person name="Ettema T.J."/>
        </authorList>
    </citation>
    <scope>NUCLEOTIDE SEQUENCE</scope>
</reference>
<comment type="caution">
    <text evidence="1">The sequence shown here is derived from an EMBL/GenBank/DDBJ whole genome shotgun (WGS) entry which is preliminary data.</text>
</comment>
<protein>
    <submittedName>
        <fullName evidence="1">Uncharacterized protein</fullName>
    </submittedName>
</protein>
<name>A0A0F9ND36_9ZZZZ</name>
<dbReference type="EMBL" id="LAZR01003666">
    <property type="protein sequence ID" value="KKN15904.1"/>
    <property type="molecule type" value="Genomic_DNA"/>
</dbReference>
<organism evidence="1">
    <name type="scientific">marine sediment metagenome</name>
    <dbReference type="NCBI Taxonomy" id="412755"/>
    <lineage>
        <taxon>unclassified sequences</taxon>
        <taxon>metagenomes</taxon>
        <taxon>ecological metagenomes</taxon>
    </lineage>
</organism>
<evidence type="ECO:0000313" key="1">
    <source>
        <dbReference type="EMBL" id="KKN15904.1"/>
    </source>
</evidence>
<accession>A0A0F9ND36</accession>
<proteinExistence type="predicted"/>
<gene>
    <name evidence="1" type="ORF">LCGC14_0981270</name>
</gene>
<dbReference type="AlphaFoldDB" id="A0A0F9ND36"/>
<sequence>MVEKIERPKLPPPVKIGGKIVVKVSGRLKQTSTDPRVVVERVD</sequence>